<dbReference type="KEGG" id="tho:SP60_02705"/>
<evidence type="ECO:0000256" key="1">
    <source>
        <dbReference type="SAM" id="MobiDB-lite"/>
    </source>
</evidence>
<dbReference type="STRING" id="1705394.SP60_02705"/>
<evidence type="ECO:0000313" key="3">
    <source>
        <dbReference type="Proteomes" id="UP000058020"/>
    </source>
</evidence>
<proteinExistence type="predicted"/>
<organism evidence="2 3">
    <name type="scientific">Candidatus Thioglobus autotrophicus</name>
    <dbReference type="NCBI Taxonomy" id="1705394"/>
    <lineage>
        <taxon>Bacteria</taxon>
        <taxon>Pseudomonadati</taxon>
        <taxon>Pseudomonadota</taxon>
        <taxon>Gammaproteobacteria</taxon>
        <taxon>Candidatus Pseudothioglobaceae</taxon>
        <taxon>Candidatus Thioglobus</taxon>
    </lineage>
</organism>
<feature type="region of interest" description="Disordered" evidence="1">
    <location>
        <begin position="1"/>
        <end position="28"/>
    </location>
</feature>
<keyword evidence="3" id="KW-1185">Reference proteome</keyword>
<dbReference type="Proteomes" id="UP000058020">
    <property type="component" value="Chromosome"/>
</dbReference>
<evidence type="ECO:0000313" key="2">
    <source>
        <dbReference type="EMBL" id="ALE52241.1"/>
    </source>
</evidence>
<gene>
    <name evidence="2" type="ORF">SP60_02705</name>
</gene>
<accession>A0A0M3TTX1</accession>
<name>A0A0M3TTX1_9GAMM</name>
<protein>
    <submittedName>
        <fullName evidence="2">Uncharacterized protein</fullName>
    </submittedName>
</protein>
<dbReference type="AlphaFoldDB" id="A0A0M3TTX1"/>
<feature type="compositionally biased region" description="Basic and acidic residues" evidence="1">
    <location>
        <begin position="1"/>
        <end position="11"/>
    </location>
</feature>
<sequence length="110" mass="13125">MDAMNEKDKRNAQKYRSKSVHKDKFSKEARQDKDIRKFGYHITDHAVVRYLDRVMNQPVERYRHERIVPTGKEDEVSNWKEGYEKYIELNNYQLVIKNQTVVTVLPPKGG</sequence>
<dbReference type="EMBL" id="CP010552">
    <property type="protein sequence ID" value="ALE52241.1"/>
    <property type="molecule type" value="Genomic_DNA"/>
</dbReference>
<reference evidence="2 3" key="1">
    <citation type="journal article" date="2015" name="Genome Announc.">
        <title>Genome Sequence of 'Candidatus Thioglobus autotrophica' Strain EF1, a Chemoautotroph from the SUP05 Clade of Marine Gammaproteobacteria.</title>
        <authorList>
            <person name="Shah V."/>
            <person name="Morris R.M."/>
        </authorList>
    </citation>
    <scope>NUCLEOTIDE SEQUENCE [LARGE SCALE GENOMIC DNA]</scope>
    <source>
        <strain evidence="2 3">EF1</strain>
    </source>
</reference>